<gene>
    <name evidence="1" type="ORF">HORIV_08290</name>
</gene>
<reference evidence="2" key="1">
    <citation type="journal article" date="2019" name="Microbiol. Resour. Announc.">
        <title>Complete Genome Sequence of Halomonas olivaria, a Moderately Halophilic Bacterium Isolated from Olive Processing Effluents, Obtained by Nanopore Sequencing.</title>
        <authorList>
            <person name="Nagata S."/>
            <person name="Ii K.M."/>
            <person name="Tsukimi T."/>
            <person name="Miura M.C."/>
            <person name="Galipon J."/>
            <person name="Arakawa K."/>
        </authorList>
    </citation>
    <scope>NUCLEOTIDE SEQUENCE [LARGE SCALE GENOMIC DNA]</scope>
    <source>
        <strain evidence="2">TYRC17</strain>
    </source>
</reference>
<evidence type="ECO:0000313" key="1">
    <source>
        <dbReference type="EMBL" id="BBI48408.1"/>
    </source>
</evidence>
<keyword evidence="2" id="KW-1185">Reference proteome</keyword>
<proteinExistence type="predicted"/>
<accession>A0ABN5WP59</accession>
<evidence type="ECO:0000313" key="2">
    <source>
        <dbReference type="Proteomes" id="UP000289555"/>
    </source>
</evidence>
<name>A0ABN5WP59_9GAMM</name>
<sequence>MYSEEKTTSTLLHALYDNVTCPQGWSLFLARLANHFNSPSATLRITDRDNPVVYQSFSVGLDQGLDYNREAVVFDPFRILLANGPLGKVHSSTEIISDQAFERSDHYQLFFRPNGNFYAMGSQFERHDSSAMHIGIHRPRTQGAFTQLEKHRLEDLNGHLRRVVQLTRLTSQVQAALAQARSALTPSPFGVWMLDSELRCQWFNRVAEEALTTHSFGLHQRNNYLAIKQSKASAALNQAAHKLKKGVSQCESIRLSAPGASLVLFCNREALSPF</sequence>
<protein>
    <submittedName>
        <fullName evidence="1">Uncharacterized protein</fullName>
    </submittedName>
</protein>
<dbReference type="EMBL" id="AP019416">
    <property type="protein sequence ID" value="BBI48408.1"/>
    <property type="molecule type" value="Genomic_DNA"/>
</dbReference>
<dbReference type="Proteomes" id="UP000289555">
    <property type="component" value="Chromosome"/>
</dbReference>
<organism evidence="1 2">
    <name type="scientific">Vreelandella olivaria</name>
    <dbReference type="NCBI Taxonomy" id="390919"/>
    <lineage>
        <taxon>Bacteria</taxon>
        <taxon>Pseudomonadati</taxon>
        <taxon>Pseudomonadota</taxon>
        <taxon>Gammaproteobacteria</taxon>
        <taxon>Oceanospirillales</taxon>
        <taxon>Halomonadaceae</taxon>
        <taxon>Vreelandella</taxon>
    </lineage>
</organism>